<evidence type="ECO:0000313" key="6">
    <source>
        <dbReference type="Proteomes" id="UP001501442"/>
    </source>
</evidence>
<evidence type="ECO:0000259" key="3">
    <source>
        <dbReference type="Pfam" id="PF08541"/>
    </source>
</evidence>
<evidence type="ECO:0000259" key="4">
    <source>
        <dbReference type="Pfam" id="PF08545"/>
    </source>
</evidence>
<organism evidence="5 6">
    <name type="scientific">Actinoallomurus vinaceus</name>
    <dbReference type="NCBI Taxonomy" id="1080074"/>
    <lineage>
        <taxon>Bacteria</taxon>
        <taxon>Bacillati</taxon>
        <taxon>Actinomycetota</taxon>
        <taxon>Actinomycetes</taxon>
        <taxon>Streptosporangiales</taxon>
        <taxon>Thermomonosporaceae</taxon>
        <taxon>Actinoallomurus</taxon>
    </lineage>
</organism>
<dbReference type="PANTHER" id="PTHR34069">
    <property type="entry name" value="3-OXOACYL-[ACYL-CARRIER-PROTEIN] SYNTHASE 3"/>
    <property type="match status" value="1"/>
</dbReference>
<name>A0ABP8UFD5_9ACTN</name>
<dbReference type="Proteomes" id="UP001501442">
    <property type="component" value="Unassembled WGS sequence"/>
</dbReference>
<dbReference type="Gene3D" id="3.40.47.10">
    <property type="match status" value="2"/>
</dbReference>
<dbReference type="RefSeq" id="WP_345433685.1">
    <property type="nucleotide sequence ID" value="NZ_BAABHK010000007.1"/>
</dbReference>
<keyword evidence="2" id="KW-0012">Acyltransferase</keyword>
<dbReference type="InterPro" id="IPR013747">
    <property type="entry name" value="ACP_syn_III_C"/>
</dbReference>
<feature type="domain" description="Beta-ketoacyl-[acyl-carrier-protein] synthase III N-terminal" evidence="4">
    <location>
        <begin position="114"/>
        <end position="189"/>
    </location>
</feature>
<evidence type="ECO:0000256" key="1">
    <source>
        <dbReference type="ARBA" id="ARBA00022679"/>
    </source>
</evidence>
<dbReference type="PANTHER" id="PTHR34069:SF2">
    <property type="entry name" value="BETA-KETOACYL-[ACYL-CARRIER-PROTEIN] SYNTHASE III"/>
    <property type="match status" value="1"/>
</dbReference>
<dbReference type="CDD" id="cd00827">
    <property type="entry name" value="init_cond_enzymes"/>
    <property type="match status" value="1"/>
</dbReference>
<evidence type="ECO:0000313" key="5">
    <source>
        <dbReference type="EMBL" id="GAA4629836.1"/>
    </source>
</evidence>
<keyword evidence="1" id="KW-0808">Transferase</keyword>
<dbReference type="InterPro" id="IPR013751">
    <property type="entry name" value="ACP_syn_III_N"/>
</dbReference>
<protein>
    <submittedName>
        <fullName evidence="5">Ketoacyl-ACP synthase III family protein</fullName>
    </submittedName>
</protein>
<feature type="domain" description="Beta-ketoacyl-[acyl-carrier-protein] synthase III C-terminal" evidence="3">
    <location>
        <begin position="246"/>
        <end position="337"/>
    </location>
</feature>
<dbReference type="Pfam" id="PF08541">
    <property type="entry name" value="ACP_syn_III_C"/>
    <property type="match status" value="1"/>
</dbReference>
<comment type="caution">
    <text evidence="5">The sequence shown here is derived from an EMBL/GenBank/DDBJ whole genome shotgun (WGS) entry which is preliminary data.</text>
</comment>
<dbReference type="EMBL" id="BAABHK010000007">
    <property type="protein sequence ID" value="GAA4629836.1"/>
    <property type="molecule type" value="Genomic_DNA"/>
</dbReference>
<evidence type="ECO:0000256" key="2">
    <source>
        <dbReference type="ARBA" id="ARBA00023315"/>
    </source>
</evidence>
<accession>A0ABP8UFD5</accession>
<sequence length="340" mass="36626">MTATMVSGEFYIDGTGVSIPPAVPIGRVVDDGLYSAEDLAETQMLSVAIAADGFPAEMAVDAARQALTVSAHEPRDIALTLYAYISNQGLHGWHSGAFVHRFAVGNSAPAIEVVQRSNGCMAALDLATAYLAARDTDAALIATADRFDDMPGGRWNYDYGLIPGDGATACVVSREGGFARILSLVSHADSSFEEVHRGDFAYVPMQDTGATPSFRQRKQQYFRSHGLAETVARFSSGISTVVSRALDDAGVRRTEIDHWVLPNVGLQELRTYYLDALKVPVESTLWNWGRTVGHLGAGDQIAGLHRLRQEGRALPGRTLVLLGVGVGFNWTCAVLRIEDE</sequence>
<dbReference type="InterPro" id="IPR016039">
    <property type="entry name" value="Thiolase-like"/>
</dbReference>
<gene>
    <name evidence="5" type="ORF">GCM10023196_052800</name>
</gene>
<reference evidence="6" key="1">
    <citation type="journal article" date="2019" name="Int. J. Syst. Evol. Microbiol.">
        <title>The Global Catalogue of Microorganisms (GCM) 10K type strain sequencing project: providing services to taxonomists for standard genome sequencing and annotation.</title>
        <authorList>
            <consortium name="The Broad Institute Genomics Platform"/>
            <consortium name="The Broad Institute Genome Sequencing Center for Infectious Disease"/>
            <person name="Wu L."/>
            <person name="Ma J."/>
        </authorList>
    </citation>
    <scope>NUCLEOTIDE SEQUENCE [LARGE SCALE GENOMIC DNA]</scope>
    <source>
        <strain evidence="6">JCM 17939</strain>
    </source>
</reference>
<proteinExistence type="predicted"/>
<dbReference type="Pfam" id="PF08545">
    <property type="entry name" value="ACP_syn_III"/>
    <property type="match status" value="1"/>
</dbReference>
<keyword evidence="6" id="KW-1185">Reference proteome</keyword>
<dbReference type="SUPFAM" id="SSF53901">
    <property type="entry name" value="Thiolase-like"/>
    <property type="match status" value="1"/>
</dbReference>